<evidence type="ECO:0000313" key="1">
    <source>
        <dbReference type="EMBL" id="TNJ38487.1"/>
    </source>
</evidence>
<organism evidence="1 2">
    <name type="scientific">Chlorobaculum thiosulfatiphilum</name>
    <name type="common">Chlorobium limicola f.sp. thiosulfatophilum</name>
    <dbReference type="NCBI Taxonomy" id="115852"/>
    <lineage>
        <taxon>Bacteria</taxon>
        <taxon>Pseudomonadati</taxon>
        <taxon>Chlorobiota</taxon>
        <taxon>Chlorobiia</taxon>
        <taxon>Chlorobiales</taxon>
        <taxon>Chlorobiaceae</taxon>
        <taxon>Chlorobaculum</taxon>
    </lineage>
</organism>
<dbReference type="RefSeq" id="WP_139457227.1">
    <property type="nucleotide sequence ID" value="NZ_VDCH01000018.1"/>
</dbReference>
<accession>A0A5C4S5N3</accession>
<gene>
    <name evidence="1" type="ORF">FGF66_08515</name>
</gene>
<protein>
    <recommendedName>
        <fullName evidence="3">DUF4062 domain-containing protein</fullName>
    </recommendedName>
</protein>
<proteinExistence type="predicted"/>
<dbReference type="AlphaFoldDB" id="A0A5C4S5N3"/>
<dbReference type="Proteomes" id="UP000308271">
    <property type="component" value="Unassembled WGS sequence"/>
</dbReference>
<reference evidence="1 2" key="1">
    <citation type="submission" date="2019-05" db="EMBL/GenBank/DDBJ databases">
        <title>Draft Whole-Genome sequence of the green sulfur bacterium Chlorobaculum thiosulfatiphilum DSM 249.</title>
        <authorList>
            <person name="Meyer T.E."/>
            <person name="Kyndt J.A."/>
        </authorList>
    </citation>
    <scope>NUCLEOTIDE SEQUENCE [LARGE SCALE GENOMIC DNA]</scope>
    <source>
        <strain evidence="1 2">DSM 249</strain>
    </source>
</reference>
<dbReference type="OrthoDB" id="135105at2"/>
<dbReference type="EMBL" id="VDCH01000018">
    <property type="protein sequence ID" value="TNJ38487.1"/>
    <property type="molecule type" value="Genomic_DNA"/>
</dbReference>
<sequence>MFEKVANEMGFMPFNYLSGNIYYHNYGQNKWVDNSKSTVNDVDILVFVINESHGEITWKTEYNEAITTGKNFIVMCLRETYEHYRYIKNKFIKIPDELPENDKLIFKQIDFLESMHQTTVVPFELRASLKSQY</sequence>
<keyword evidence="2" id="KW-1185">Reference proteome</keyword>
<evidence type="ECO:0000313" key="2">
    <source>
        <dbReference type="Proteomes" id="UP000308271"/>
    </source>
</evidence>
<name>A0A5C4S5N3_CHLTI</name>
<evidence type="ECO:0008006" key="3">
    <source>
        <dbReference type="Google" id="ProtNLM"/>
    </source>
</evidence>
<comment type="caution">
    <text evidence="1">The sequence shown here is derived from an EMBL/GenBank/DDBJ whole genome shotgun (WGS) entry which is preliminary data.</text>
</comment>